<comment type="caution">
    <text evidence="1">The sequence shown here is derived from an EMBL/GenBank/DDBJ whole genome shotgun (WGS) entry which is preliminary data.</text>
</comment>
<organism evidence="1 2">
    <name type="scientific">Sphingobacterium bambusae</name>
    <dbReference type="NCBI Taxonomy" id="662858"/>
    <lineage>
        <taxon>Bacteria</taxon>
        <taxon>Pseudomonadati</taxon>
        <taxon>Bacteroidota</taxon>
        <taxon>Sphingobacteriia</taxon>
        <taxon>Sphingobacteriales</taxon>
        <taxon>Sphingobacteriaceae</taxon>
        <taxon>Sphingobacterium</taxon>
    </lineage>
</organism>
<dbReference type="SUPFAM" id="SSF49899">
    <property type="entry name" value="Concanavalin A-like lectins/glucanases"/>
    <property type="match status" value="1"/>
</dbReference>
<dbReference type="InterPro" id="IPR013320">
    <property type="entry name" value="ConA-like_dom_sf"/>
</dbReference>
<dbReference type="EMBL" id="JBHUPB010000003">
    <property type="protein sequence ID" value="MFD2966301.1"/>
    <property type="molecule type" value="Genomic_DNA"/>
</dbReference>
<evidence type="ECO:0000313" key="1">
    <source>
        <dbReference type="EMBL" id="MFD2966301.1"/>
    </source>
</evidence>
<proteinExistence type="predicted"/>
<dbReference type="PANTHER" id="PTHR35332">
    <property type="entry name" value="REGULATION OF ENOLASE PROTEIN 1"/>
    <property type="match status" value="1"/>
</dbReference>
<gene>
    <name evidence="1" type="ORF">ACFS7Y_02835</name>
</gene>
<dbReference type="Proteomes" id="UP001597525">
    <property type="component" value="Unassembled WGS sequence"/>
</dbReference>
<keyword evidence="2" id="KW-1185">Reference proteome</keyword>
<dbReference type="Gene3D" id="2.60.120.200">
    <property type="match status" value="1"/>
</dbReference>
<dbReference type="Pfam" id="PF07081">
    <property type="entry name" value="DUF1349"/>
    <property type="match status" value="1"/>
</dbReference>
<protein>
    <submittedName>
        <fullName evidence="1">DUF1349 domain-containing protein</fullName>
    </submittedName>
</protein>
<name>A0ABW6BDN4_9SPHI</name>
<evidence type="ECO:0000313" key="2">
    <source>
        <dbReference type="Proteomes" id="UP001597525"/>
    </source>
</evidence>
<dbReference type="PANTHER" id="PTHR35332:SF2">
    <property type="entry name" value="REGULATION OF ENOLASE PROTEIN 1"/>
    <property type="match status" value="1"/>
</dbReference>
<reference evidence="2" key="1">
    <citation type="journal article" date="2019" name="Int. J. Syst. Evol. Microbiol.">
        <title>The Global Catalogue of Microorganisms (GCM) 10K type strain sequencing project: providing services to taxonomists for standard genome sequencing and annotation.</title>
        <authorList>
            <consortium name="The Broad Institute Genomics Platform"/>
            <consortium name="The Broad Institute Genome Sequencing Center for Infectious Disease"/>
            <person name="Wu L."/>
            <person name="Ma J."/>
        </authorList>
    </citation>
    <scope>NUCLEOTIDE SEQUENCE [LARGE SCALE GENOMIC DNA]</scope>
    <source>
        <strain evidence="2">KCTC 22814</strain>
    </source>
</reference>
<sequence>MSCNQQENKSAHHTQAVADSLPSRLENCDVTVSEIYFSKSLNDAKKLVSIDDQGQVIFKVGEKRDFFSDPDGKLSNNTAPILLKEIDNEQPFTFSAKVIPQFTENGTYDAGVLYVYANDRLYQKHCFEQDEAGQHRVVTVKTDQTSDDSNHEVIQNKFVYLKLSSDGQTIASYYSIDNKNWKMARLYKNNYPKRLYVGISAQCPLGKGSTSIFENVTFTNAAVKDFRRGI</sequence>
<accession>A0ABW6BDN4</accession>
<dbReference type="InterPro" id="IPR009784">
    <property type="entry name" value="DUF1349"/>
</dbReference>